<evidence type="ECO:0000256" key="1">
    <source>
        <dbReference type="ARBA" id="ARBA00001947"/>
    </source>
</evidence>
<evidence type="ECO:0000256" key="2">
    <source>
        <dbReference type="ARBA" id="ARBA00002923"/>
    </source>
</evidence>
<dbReference type="InterPro" id="IPR004463">
    <property type="entry name" value="UDP-acyl_GlcNac_deAcase"/>
</dbReference>
<evidence type="ECO:0000313" key="15">
    <source>
        <dbReference type="Proteomes" id="UP001163831"/>
    </source>
</evidence>
<sequence>MRHSPGVKERLRPGASTTPEGNVMHGLAGSPPEEARDLDAPLSPANRHGHGQGHLSLRYQTSFANPIHCRGVALHSGHEVNLALLPAPAGFGICFQRTDLPGSPLIPALYDHVIDTRLSTVIGVADAPHIRVATIEHLMAALHANHITNALITLDGPETPVFDGSSAAFDFLIRCAGRQNLGAPCPIISVKRVVRVTGLHGAFAELRPQEGAFSLSVSIDFSAQAIGFQHRDITLSEAIFRRDICESRTFVNMKEIEALRKAGLAKGGSLDNAVVVDGAKILNEGGFRYQDECARHKILDAIGDMYLTGAPIEGQFVGYKCGHDINNRLLRAVFADKANWRAISPLHGVNAPLHAVA</sequence>
<dbReference type="EC" id="3.5.1.108" evidence="4 12"/>
<dbReference type="Gene3D" id="3.30.230.20">
    <property type="entry name" value="lpxc deacetylase, domain 1"/>
    <property type="match status" value="1"/>
</dbReference>
<dbReference type="InterPro" id="IPR020568">
    <property type="entry name" value="Ribosomal_Su5_D2-typ_SF"/>
</dbReference>
<organism evidence="14 15">
    <name type="scientific">Candidatus Kirkpatrickella diaphorinae</name>
    <dbReference type="NCBI Taxonomy" id="2984322"/>
    <lineage>
        <taxon>Bacteria</taxon>
        <taxon>Pseudomonadati</taxon>
        <taxon>Pseudomonadota</taxon>
        <taxon>Alphaproteobacteria</taxon>
        <taxon>Acetobacterales</taxon>
        <taxon>Acetobacteraceae</taxon>
        <taxon>Candidatus Kirkpatrickella</taxon>
    </lineage>
</organism>
<evidence type="ECO:0000256" key="4">
    <source>
        <dbReference type="ARBA" id="ARBA00012745"/>
    </source>
</evidence>
<feature type="binding site" evidence="12">
    <location>
        <position position="300"/>
    </location>
    <ligand>
        <name>Zn(2+)</name>
        <dbReference type="ChEBI" id="CHEBI:29105"/>
    </ligand>
</feature>
<keyword evidence="8 12" id="KW-0378">Hydrolase</keyword>
<dbReference type="Gene3D" id="3.30.1700.10">
    <property type="entry name" value="lpxc deacetylase, domain 2"/>
    <property type="match status" value="1"/>
</dbReference>
<dbReference type="Proteomes" id="UP001163831">
    <property type="component" value="Chromosome"/>
</dbReference>
<comment type="cofactor">
    <cofactor evidence="1 12">
        <name>Zn(2+)</name>
        <dbReference type="ChEBI" id="CHEBI:29105"/>
    </cofactor>
</comment>
<comment type="function">
    <text evidence="2 12">Catalyzes the hydrolysis of UDP-3-O-myristoyl-N-acetylglucosamine to form UDP-3-O-myristoylglucosamine and acetate, the committed step in lipid A biosynthesis.</text>
</comment>
<keyword evidence="6 12" id="KW-0441">Lipid A biosynthesis</keyword>
<comment type="similarity">
    <text evidence="12">Belongs to the LpxC family.</text>
</comment>
<feature type="region of interest" description="Disordered" evidence="13">
    <location>
        <begin position="1"/>
        <end position="52"/>
    </location>
</feature>
<evidence type="ECO:0000313" key="14">
    <source>
        <dbReference type="EMBL" id="UYH51673.1"/>
    </source>
</evidence>
<evidence type="ECO:0000256" key="5">
    <source>
        <dbReference type="ARBA" id="ARBA00022516"/>
    </source>
</evidence>
<dbReference type="InterPro" id="IPR011334">
    <property type="entry name" value="UDP-acyl_GlcNac_deAcase_C"/>
</dbReference>
<keyword evidence="10 12" id="KW-0443">Lipid metabolism</keyword>
<dbReference type="NCBIfam" id="TIGR00325">
    <property type="entry name" value="lpxC"/>
    <property type="match status" value="1"/>
</dbReference>
<dbReference type="GO" id="GO:0103117">
    <property type="term" value="F:UDP-3-O-acyl-N-acetylglucosamine deacetylase activity"/>
    <property type="evidence" value="ECO:0007669"/>
    <property type="project" value="UniProtKB-EC"/>
</dbReference>
<comment type="catalytic activity">
    <reaction evidence="11 12">
        <text>a UDP-3-O-[(3R)-3-hydroxyacyl]-N-acetyl-alpha-D-glucosamine + H2O = a UDP-3-O-[(3R)-3-hydroxyacyl]-alpha-D-glucosamine + acetate</text>
        <dbReference type="Rhea" id="RHEA:67816"/>
        <dbReference type="ChEBI" id="CHEBI:15377"/>
        <dbReference type="ChEBI" id="CHEBI:30089"/>
        <dbReference type="ChEBI" id="CHEBI:137740"/>
        <dbReference type="ChEBI" id="CHEBI:173225"/>
        <dbReference type="EC" id="3.5.1.108"/>
    </reaction>
</comment>
<feature type="binding site" evidence="12">
    <location>
        <position position="296"/>
    </location>
    <ligand>
        <name>Zn(2+)</name>
        <dbReference type="ChEBI" id="CHEBI:29105"/>
    </ligand>
</feature>
<gene>
    <name evidence="12 14" type="primary">lpxC</name>
    <name evidence="14" type="ORF">N5W20_02020</name>
</gene>
<dbReference type="HAMAP" id="MF_00388">
    <property type="entry name" value="LpxC"/>
    <property type="match status" value="1"/>
</dbReference>
<feature type="active site" description="Proton donor" evidence="12">
    <location>
        <position position="323"/>
    </location>
</feature>
<dbReference type="EMBL" id="CP107052">
    <property type="protein sequence ID" value="UYH51673.1"/>
    <property type="molecule type" value="Genomic_DNA"/>
</dbReference>
<evidence type="ECO:0000256" key="11">
    <source>
        <dbReference type="ARBA" id="ARBA00024535"/>
    </source>
</evidence>
<dbReference type="SUPFAM" id="SSF54211">
    <property type="entry name" value="Ribosomal protein S5 domain 2-like"/>
    <property type="match status" value="2"/>
</dbReference>
<comment type="pathway">
    <text evidence="3 12">Glycolipid biosynthesis; lipid IV(A) biosynthesis; lipid IV(A) from (3R)-3-hydroxytetradecanoyl-[acyl-carrier-protein] and UDP-N-acetyl-alpha-D-glucosamine: step 2/6.</text>
</comment>
<keyword evidence="5 12" id="KW-0444">Lipid biosynthesis</keyword>
<accession>A0ABY6GLN2</accession>
<keyword evidence="7 12" id="KW-0479">Metal-binding</keyword>
<evidence type="ECO:0000256" key="7">
    <source>
        <dbReference type="ARBA" id="ARBA00022723"/>
    </source>
</evidence>
<evidence type="ECO:0000256" key="9">
    <source>
        <dbReference type="ARBA" id="ARBA00022833"/>
    </source>
</evidence>
<evidence type="ECO:0000256" key="8">
    <source>
        <dbReference type="ARBA" id="ARBA00022801"/>
    </source>
</evidence>
<evidence type="ECO:0000256" key="12">
    <source>
        <dbReference type="HAMAP-Rule" id="MF_00388"/>
    </source>
</evidence>
<evidence type="ECO:0000256" key="13">
    <source>
        <dbReference type="SAM" id="MobiDB-lite"/>
    </source>
</evidence>
<protein>
    <recommendedName>
        <fullName evidence="4 12">UDP-3-O-acyl-N-acetylglucosamine deacetylase</fullName>
        <shortName evidence="12">UDP-3-O-acyl-GlcNAc deacetylase</shortName>
        <ecNumber evidence="4 12">3.5.1.108</ecNumber>
    </recommendedName>
    <alternativeName>
        <fullName evidence="12">UDP-3-O-[R-3-hydroxymyristoyl]-N-acetylglucosamine deacetylase</fullName>
    </alternativeName>
</protein>
<evidence type="ECO:0000256" key="3">
    <source>
        <dbReference type="ARBA" id="ARBA00005002"/>
    </source>
</evidence>
<feature type="binding site" evidence="12">
    <location>
        <position position="137"/>
    </location>
    <ligand>
        <name>Zn(2+)</name>
        <dbReference type="ChEBI" id="CHEBI:29105"/>
    </ligand>
</feature>
<evidence type="ECO:0000256" key="6">
    <source>
        <dbReference type="ARBA" id="ARBA00022556"/>
    </source>
</evidence>
<proteinExistence type="inferred from homology"/>
<reference evidence="14" key="1">
    <citation type="submission" date="2022-10" db="EMBL/GenBank/DDBJ databases">
        <title>Candidatus Kirkpatrella diaphorinas gen. nov., sp. nov., an uncultured endosymbiont identified in a population of Diaphorina citri from Hawaii.</title>
        <authorList>
            <person name="Henry E.M."/>
            <person name="Carlson C.R."/>
            <person name="Kuo Y.-W."/>
        </authorList>
    </citation>
    <scope>NUCLEOTIDE SEQUENCE</scope>
    <source>
        <strain evidence="14">CADCRV1</strain>
    </source>
</reference>
<dbReference type="Pfam" id="PF03331">
    <property type="entry name" value="LpxC"/>
    <property type="match status" value="1"/>
</dbReference>
<keyword evidence="15" id="KW-1185">Reference proteome</keyword>
<evidence type="ECO:0000256" key="10">
    <source>
        <dbReference type="ARBA" id="ARBA00023098"/>
    </source>
</evidence>
<feature type="compositionally biased region" description="Basic and acidic residues" evidence="13">
    <location>
        <begin position="1"/>
        <end position="12"/>
    </location>
</feature>
<keyword evidence="9 12" id="KW-0862">Zinc</keyword>
<dbReference type="RefSeq" id="WP_319807266.1">
    <property type="nucleotide sequence ID" value="NZ_CP107052.1"/>
</dbReference>
<dbReference type="PANTHER" id="PTHR33694:SF1">
    <property type="entry name" value="UDP-3-O-ACYL-N-ACETYLGLUCOSAMINE DEACETYLASE 1, MITOCHONDRIAL-RELATED"/>
    <property type="match status" value="1"/>
</dbReference>
<dbReference type="PANTHER" id="PTHR33694">
    <property type="entry name" value="UDP-3-O-ACYL-N-ACETYLGLUCOSAMINE DEACETYLASE 1, MITOCHONDRIAL-RELATED"/>
    <property type="match status" value="1"/>
</dbReference>
<name>A0ABY6GLN2_9PROT</name>
<dbReference type="InterPro" id="IPR015870">
    <property type="entry name" value="UDP-acyl_N-AcGlcN_deAcase_N"/>
</dbReference>